<dbReference type="STRING" id="97359.A0A550CUQ4"/>
<protein>
    <recommendedName>
        <fullName evidence="4">Xylanolytic transcriptional activator regulatory domain-containing protein</fullName>
    </recommendedName>
</protein>
<name>A0A550CUQ4_9AGAR</name>
<evidence type="ECO:0000256" key="2">
    <source>
        <dbReference type="ARBA" id="ARBA00023242"/>
    </source>
</evidence>
<dbReference type="CDD" id="cd12148">
    <property type="entry name" value="fungal_TF_MHR"/>
    <property type="match status" value="1"/>
</dbReference>
<proteinExistence type="predicted"/>
<dbReference type="GO" id="GO:0003677">
    <property type="term" value="F:DNA binding"/>
    <property type="evidence" value="ECO:0007669"/>
    <property type="project" value="InterPro"/>
</dbReference>
<sequence>MLAPFGPTPPMLPKLEMAEPASAGGPVPTGAIHQGRGGLYAGPTSSETLLLMQKGGSEEMDRGPGDADGPAPELRYDRDLIEMLPPLPIMDGLIEHYFEYGNWVYRHISPPSFRAAWARYKNNRSSDRLTLATAAGIMAVAMRYLHPGSPLLLSFGARSMDEIAATFASVCGEALARHRAESPRAYSIELVELLLVRCHHLSLLKNDSEELFALKGEITMIAMALGLHRDPGKFKMHRDVAERRRWAWWHVVLLERWQSFLLGRPLSIASHHFDTQLPSYCDPAIDKTGRLYLPNLALFRLAFILGDIMDDAVSVRPVPYSSVLANDRALTQWLDALPAELDLDDFRLARNLASTDPALRRLGVQSVIIRTSYYHIRFTLHRPYAAIASALATVKQGTSDGSKDPKDEINGVSREEAEKMAPSLEIAVASADKLIALVAQSSPDFLAHETLAVPGHMNWGPFHCFSAAMFFSFQLIANPDQPGASLFRGSVRKALATLEAAQGHDATGLAAKALDILETLAPLYGPDFLRATPEGREKQRAQVFARVRRLAFPYYDRGDPRHGAAAAESPRGLAYSASGSMPTDSPGGLVSASPPVPVVADGLVSAVRYDAPPQAGYHAPVSMAPPPPPQDHQMPSPHTPQGGWQGGRAWVPSQGPSGMERYQQFAQQPVDDPTMWGAAVGIAQGEWTQLLRPYHPPMGHM</sequence>
<dbReference type="GO" id="GO:0008270">
    <property type="term" value="F:zinc ion binding"/>
    <property type="evidence" value="ECO:0007669"/>
    <property type="project" value="InterPro"/>
</dbReference>
<gene>
    <name evidence="5" type="ORF">BD626DRAFT_451090</name>
</gene>
<comment type="caution">
    <text evidence="5">The sequence shown here is derived from an EMBL/GenBank/DDBJ whole genome shotgun (WGS) entry which is preliminary data.</text>
</comment>
<dbReference type="InterPro" id="IPR007219">
    <property type="entry name" value="XnlR_reg_dom"/>
</dbReference>
<dbReference type="GO" id="GO:0006351">
    <property type="term" value="P:DNA-templated transcription"/>
    <property type="evidence" value="ECO:0007669"/>
    <property type="project" value="InterPro"/>
</dbReference>
<dbReference type="Pfam" id="PF04082">
    <property type="entry name" value="Fungal_trans"/>
    <property type="match status" value="1"/>
</dbReference>
<evidence type="ECO:0000313" key="6">
    <source>
        <dbReference type="Proteomes" id="UP000320762"/>
    </source>
</evidence>
<feature type="region of interest" description="Disordered" evidence="3">
    <location>
        <begin position="616"/>
        <end position="658"/>
    </location>
</feature>
<keyword evidence="6" id="KW-1185">Reference proteome</keyword>
<dbReference type="EMBL" id="VDMD01000002">
    <property type="protein sequence ID" value="TRM68521.1"/>
    <property type="molecule type" value="Genomic_DNA"/>
</dbReference>
<evidence type="ECO:0000256" key="1">
    <source>
        <dbReference type="ARBA" id="ARBA00004123"/>
    </source>
</evidence>
<organism evidence="5 6">
    <name type="scientific">Schizophyllum amplum</name>
    <dbReference type="NCBI Taxonomy" id="97359"/>
    <lineage>
        <taxon>Eukaryota</taxon>
        <taxon>Fungi</taxon>
        <taxon>Dikarya</taxon>
        <taxon>Basidiomycota</taxon>
        <taxon>Agaricomycotina</taxon>
        <taxon>Agaricomycetes</taxon>
        <taxon>Agaricomycetidae</taxon>
        <taxon>Agaricales</taxon>
        <taxon>Schizophyllaceae</taxon>
        <taxon>Schizophyllum</taxon>
    </lineage>
</organism>
<dbReference type="OrthoDB" id="762982at2759"/>
<dbReference type="SMART" id="SM00906">
    <property type="entry name" value="Fungal_trans"/>
    <property type="match status" value="1"/>
</dbReference>
<comment type="subcellular location">
    <subcellularLocation>
        <location evidence="1">Nucleus</location>
    </subcellularLocation>
</comment>
<evidence type="ECO:0000313" key="5">
    <source>
        <dbReference type="EMBL" id="TRM68521.1"/>
    </source>
</evidence>
<feature type="region of interest" description="Disordered" evidence="3">
    <location>
        <begin position="559"/>
        <end position="593"/>
    </location>
</feature>
<accession>A0A550CUQ4</accession>
<dbReference type="InterPro" id="IPR050613">
    <property type="entry name" value="Sec_Metabolite_Reg"/>
</dbReference>
<dbReference type="AlphaFoldDB" id="A0A550CUQ4"/>
<evidence type="ECO:0000259" key="4">
    <source>
        <dbReference type="SMART" id="SM00906"/>
    </source>
</evidence>
<reference evidence="5 6" key="1">
    <citation type="journal article" date="2019" name="New Phytol.">
        <title>Comparative genomics reveals unique wood-decay strategies and fruiting body development in the Schizophyllaceae.</title>
        <authorList>
            <person name="Almasi E."/>
            <person name="Sahu N."/>
            <person name="Krizsan K."/>
            <person name="Balint B."/>
            <person name="Kovacs G.M."/>
            <person name="Kiss B."/>
            <person name="Cseklye J."/>
            <person name="Drula E."/>
            <person name="Henrissat B."/>
            <person name="Nagy I."/>
            <person name="Chovatia M."/>
            <person name="Adam C."/>
            <person name="LaButti K."/>
            <person name="Lipzen A."/>
            <person name="Riley R."/>
            <person name="Grigoriev I.V."/>
            <person name="Nagy L.G."/>
        </authorList>
    </citation>
    <scope>NUCLEOTIDE SEQUENCE [LARGE SCALE GENOMIC DNA]</scope>
    <source>
        <strain evidence="5 6">NL-1724</strain>
    </source>
</reference>
<feature type="region of interest" description="Disordered" evidence="3">
    <location>
        <begin position="1"/>
        <end position="39"/>
    </location>
</feature>
<dbReference type="PANTHER" id="PTHR31001">
    <property type="entry name" value="UNCHARACTERIZED TRANSCRIPTIONAL REGULATORY PROTEIN"/>
    <property type="match status" value="1"/>
</dbReference>
<dbReference type="GO" id="GO:0005634">
    <property type="term" value="C:nucleus"/>
    <property type="evidence" value="ECO:0007669"/>
    <property type="project" value="UniProtKB-SubCell"/>
</dbReference>
<feature type="compositionally biased region" description="Pro residues" evidence="3">
    <location>
        <begin position="1"/>
        <end position="12"/>
    </location>
</feature>
<feature type="domain" description="Xylanolytic transcriptional activator regulatory" evidence="4">
    <location>
        <begin position="211"/>
        <end position="284"/>
    </location>
</feature>
<evidence type="ECO:0000256" key="3">
    <source>
        <dbReference type="SAM" id="MobiDB-lite"/>
    </source>
</evidence>
<dbReference type="PANTHER" id="PTHR31001:SF87">
    <property type="entry name" value="COL-21"/>
    <property type="match status" value="1"/>
</dbReference>
<keyword evidence="2" id="KW-0539">Nucleus</keyword>
<dbReference type="Proteomes" id="UP000320762">
    <property type="component" value="Unassembled WGS sequence"/>
</dbReference>